<dbReference type="EMBL" id="JARPUR010000002">
    <property type="protein sequence ID" value="KAK4881009.1"/>
    <property type="molecule type" value="Genomic_DNA"/>
</dbReference>
<gene>
    <name evidence="1" type="ORF">RN001_004328</name>
</gene>
<dbReference type="AlphaFoldDB" id="A0AAN7SI04"/>
<dbReference type="Proteomes" id="UP001353858">
    <property type="component" value="Unassembled WGS sequence"/>
</dbReference>
<accession>A0AAN7SI04</accession>
<reference evidence="2" key="1">
    <citation type="submission" date="2023-01" db="EMBL/GenBank/DDBJ databases">
        <title>Key to firefly adult light organ development and bioluminescence: homeobox transcription factors regulate luciferase expression and transportation to peroxisome.</title>
        <authorList>
            <person name="Fu X."/>
        </authorList>
    </citation>
    <scope>NUCLEOTIDE SEQUENCE [LARGE SCALE GENOMIC DNA]</scope>
</reference>
<proteinExistence type="predicted"/>
<keyword evidence="2" id="KW-1185">Reference proteome</keyword>
<evidence type="ECO:0000313" key="2">
    <source>
        <dbReference type="Proteomes" id="UP001353858"/>
    </source>
</evidence>
<name>A0AAN7SI04_9COLE</name>
<sequence length="261" mass="30108">MSCISIDDTVEIEITDEIDPNLQDTSQYPLPLCAKHRRCGNIYYNDYEPAKTTYSQEQTVGSQPVYYQTGRENSSRFLVCDQYNQRGNNYPDESMFMQSFQQHDIRRNFVRRVYSILSLQLLVTLGFMCVCVFSENVREYIKNDLIGVCIACTKNLSTGYTPAYLSFAREMRTPMDVHYDLRAIIDNENVVVEITPYLRKLASTISRAHETNERQDAFKRCSDLGHREVAPYEPGDKVLVNVHALSDAAQRKYVEVCTSPR</sequence>
<organism evidence="1 2">
    <name type="scientific">Aquatica leii</name>
    <dbReference type="NCBI Taxonomy" id="1421715"/>
    <lineage>
        <taxon>Eukaryota</taxon>
        <taxon>Metazoa</taxon>
        <taxon>Ecdysozoa</taxon>
        <taxon>Arthropoda</taxon>
        <taxon>Hexapoda</taxon>
        <taxon>Insecta</taxon>
        <taxon>Pterygota</taxon>
        <taxon>Neoptera</taxon>
        <taxon>Endopterygota</taxon>
        <taxon>Coleoptera</taxon>
        <taxon>Polyphaga</taxon>
        <taxon>Elateriformia</taxon>
        <taxon>Elateroidea</taxon>
        <taxon>Lampyridae</taxon>
        <taxon>Luciolinae</taxon>
        <taxon>Aquatica</taxon>
    </lineage>
</organism>
<protein>
    <submittedName>
        <fullName evidence="1">Uncharacterized protein</fullName>
    </submittedName>
</protein>
<comment type="caution">
    <text evidence="1">The sequence shown here is derived from an EMBL/GenBank/DDBJ whole genome shotgun (WGS) entry which is preliminary data.</text>
</comment>
<evidence type="ECO:0000313" key="1">
    <source>
        <dbReference type="EMBL" id="KAK4881009.1"/>
    </source>
</evidence>